<keyword evidence="3" id="KW-1185">Reference proteome</keyword>
<organism evidence="2 3">
    <name type="scientific">Hibiscus sabdariffa</name>
    <name type="common">roselle</name>
    <dbReference type="NCBI Taxonomy" id="183260"/>
    <lineage>
        <taxon>Eukaryota</taxon>
        <taxon>Viridiplantae</taxon>
        <taxon>Streptophyta</taxon>
        <taxon>Embryophyta</taxon>
        <taxon>Tracheophyta</taxon>
        <taxon>Spermatophyta</taxon>
        <taxon>Magnoliopsida</taxon>
        <taxon>eudicotyledons</taxon>
        <taxon>Gunneridae</taxon>
        <taxon>Pentapetalae</taxon>
        <taxon>rosids</taxon>
        <taxon>malvids</taxon>
        <taxon>Malvales</taxon>
        <taxon>Malvaceae</taxon>
        <taxon>Malvoideae</taxon>
        <taxon>Hibiscus</taxon>
    </lineage>
</organism>
<feature type="compositionally biased region" description="Polar residues" evidence="1">
    <location>
        <begin position="150"/>
        <end position="161"/>
    </location>
</feature>
<evidence type="ECO:0000256" key="1">
    <source>
        <dbReference type="SAM" id="MobiDB-lite"/>
    </source>
</evidence>
<comment type="caution">
    <text evidence="2">The sequence shown here is derived from an EMBL/GenBank/DDBJ whole genome shotgun (WGS) entry which is preliminary data.</text>
</comment>
<evidence type="ECO:0000313" key="3">
    <source>
        <dbReference type="Proteomes" id="UP001472677"/>
    </source>
</evidence>
<proteinExistence type="predicted"/>
<feature type="region of interest" description="Disordered" evidence="1">
    <location>
        <begin position="102"/>
        <end position="161"/>
    </location>
</feature>
<protein>
    <submittedName>
        <fullName evidence="2">Uncharacterized protein</fullName>
    </submittedName>
</protein>
<gene>
    <name evidence="2" type="ORF">V6N12_012966</name>
</gene>
<feature type="compositionally biased region" description="Basic and acidic residues" evidence="1">
    <location>
        <begin position="126"/>
        <end position="137"/>
    </location>
</feature>
<dbReference type="Proteomes" id="UP001472677">
    <property type="component" value="Unassembled WGS sequence"/>
</dbReference>
<reference evidence="2 3" key="1">
    <citation type="journal article" date="2024" name="G3 (Bethesda)">
        <title>Genome assembly of Hibiscus sabdariffa L. provides insights into metabolisms of medicinal natural products.</title>
        <authorList>
            <person name="Kim T."/>
        </authorList>
    </citation>
    <scope>NUCLEOTIDE SEQUENCE [LARGE SCALE GENOMIC DNA]</scope>
    <source>
        <strain evidence="2">TK-2024</strain>
        <tissue evidence="2">Old leaves</tissue>
    </source>
</reference>
<evidence type="ECO:0000313" key="2">
    <source>
        <dbReference type="EMBL" id="KAK8560163.1"/>
    </source>
</evidence>
<feature type="compositionally biased region" description="Polar residues" evidence="1">
    <location>
        <begin position="102"/>
        <end position="120"/>
    </location>
</feature>
<accession>A0ABR2EFY2</accession>
<name>A0ABR2EFY2_9ROSI</name>
<dbReference type="EMBL" id="JBBPBM010000014">
    <property type="protein sequence ID" value="KAK8560163.1"/>
    <property type="molecule type" value="Genomic_DNA"/>
</dbReference>
<sequence>MSTSYNDTGSEERMALLHSIVTGRKISMGKIIVNETFKCIEMGTHTSKSCARGTNASKSIDVTTKYCVKSRTIQKTLASIALGAMPTFPTFPASLFAGDCSQHASPKINSSTPSNATEPFTPNVDESAKAESEEVQKKPHASSIPATLVDSANTQAASDPV</sequence>